<dbReference type="EMBL" id="LR962863">
    <property type="protein sequence ID" value="CAD7359445.1"/>
    <property type="molecule type" value="Genomic_DNA"/>
</dbReference>
<dbReference type="Proteomes" id="UP000264146">
    <property type="component" value="Chromosome"/>
</dbReference>
<reference evidence="1 3" key="2">
    <citation type="submission" date="2020-11" db="EMBL/GenBank/DDBJ databases">
        <authorList>
            <consortium name="Pathogen Informatics"/>
        </authorList>
    </citation>
    <scope>NUCLEOTIDE SEQUENCE [LARGE SCALE GENOMIC DNA]</scope>
    <source>
        <strain evidence="1 3">NCTC12218</strain>
    </source>
</reference>
<organism evidence="2">
    <name type="scientific">Staphylococcus schleiferi</name>
    <dbReference type="NCBI Taxonomy" id="1295"/>
    <lineage>
        <taxon>Bacteria</taxon>
        <taxon>Bacillati</taxon>
        <taxon>Bacillota</taxon>
        <taxon>Bacilli</taxon>
        <taxon>Bacillales</taxon>
        <taxon>Staphylococcaceae</taxon>
        <taxon>Staphylococcus</taxon>
    </lineage>
</organism>
<dbReference type="EMBL" id="UHEF01000001">
    <property type="protein sequence ID" value="SUM88374.1"/>
    <property type="molecule type" value="Genomic_DNA"/>
</dbReference>
<accession>A0A7Z7QP18</accession>
<proteinExistence type="predicted"/>
<dbReference type="AlphaFoldDB" id="A0A7Z7QP18"/>
<name>A0A7Z7QP18_STASC</name>
<evidence type="ECO:0000313" key="3">
    <source>
        <dbReference type="Proteomes" id="UP000264146"/>
    </source>
</evidence>
<evidence type="ECO:0000313" key="2">
    <source>
        <dbReference type="EMBL" id="SUM88374.1"/>
    </source>
</evidence>
<sequence length="41" mass="4968">MYKDYNMSQLTLPIEISILIPDKEKIRDFSFFTKTSDFIDY</sequence>
<evidence type="ECO:0000313" key="1">
    <source>
        <dbReference type="EMBL" id="CAD7359445.1"/>
    </source>
</evidence>
<reference evidence="2" key="1">
    <citation type="submission" date="2018-06" db="EMBL/GenBank/DDBJ databases">
        <authorList>
            <consortium name="Pathogen Informatics"/>
            <person name="Doyle S."/>
        </authorList>
    </citation>
    <scope>NUCLEOTIDE SEQUENCE [LARGE SCALE GENOMIC DNA]</scope>
    <source>
        <strain evidence="2">NCTC12218</strain>
    </source>
</reference>
<gene>
    <name evidence="2" type="ORF">NCTC12218_01093</name>
</gene>
<protein>
    <submittedName>
        <fullName evidence="2">IS1272 transposase</fullName>
    </submittedName>
</protein>